<comment type="caution">
    <text evidence="4">The sequence shown here is derived from an EMBL/GenBank/DDBJ whole genome shotgun (WGS) entry which is preliminary data.</text>
</comment>
<dbReference type="InterPro" id="IPR003591">
    <property type="entry name" value="Leu-rich_rpt_typical-subtyp"/>
</dbReference>
<proteinExistence type="predicted"/>
<dbReference type="PRINTS" id="PR00019">
    <property type="entry name" value="LEURICHRPT"/>
</dbReference>
<dbReference type="EMBL" id="JASPKZ010010693">
    <property type="protein sequence ID" value="KAJ9573592.1"/>
    <property type="molecule type" value="Genomic_DNA"/>
</dbReference>
<evidence type="ECO:0000313" key="4">
    <source>
        <dbReference type="EMBL" id="KAJ9573592.1"/>
    </source>
</evidence>
<keyword evidence="3" id="KW-0677">Repeat</keyword>
<keyword evidence="2" id="KW-0732">Signal</keyword>
<dbReference type="InterPro" id="IPR050541">
    <property type="entry name" value="LRR_TM_domain-containing"/>
</dbReference>
<dbReference type="SMART" id="SM00369">
    <property type="entry name" value="LRR_TYP"/>
    <property type="match status" value="7"/>
</dbReference>
<evidence type="ECO:0008006" key="6">
    <source>
        <dbReference type="Google" id="ProtNLM"/>
    </source>
</evidence>
<dbReference type="InterPro" id="IPR032675">
    <property type="entry name" value="LRR_dom_sf"/>
</dbReference>
<dbReference type="PANTHER" id="PTHR24369">
    <property type="entry name" value="ANTIGEN BSP, PUTATIVE-RELATED"/>
    <property type="match status" value="1"/>
</dbReference>
<dbReference type="InterPro" id="IPR001611">
    <property type="entry name" value="Leu-rich_rpt"/>
</dbReference>
<reference evidence="4" key="2">
    <citation type="submission" date="2023-05" db="EMBL/GenBank/DDBJ databases">
        <authorList>
            <person name="Fouks B."/>
        </authorList>
    </citation>
    <scope>NUCLEOTIDE SEQUENCE</scope>
    <source>
        <strain evidence="4">Stay&amp;Tobe</strain>
        <tissue evidence="4">Testes</tissue>
    </source>
</reference>
<evidence type="ECO:0000313" key="5">
    <source>
        <dbReference type="Proteomes" id="UP001233999"/>
    </source>
</evidence>
<dbReference type="PROSITE" id="PS51450">
    <property type="entry name" value="LRR"/>
    <property type="match status" value="5"/>
</dbReference>
<organism evidence="4 5">
    <name type="scientific">Diploptera punctata</name>
    <name type="common">Pacific beetle cockroach</name>
    <dbReference type="NCBI Taxonomy" id="6984"/>
    <lineage>
        <taxon>Eukaryota</taxon>
        <taxon>Metazoa</taxon>
        <taxon>Ecdysozoa</taxon>
        <taxon>Arthropoda</taxon>
        <taxon>Hexapoda</taxon>
        <taxon>Insecta</taxon>
        <taxon>Pterygota</taxon>
        <taxon>Neoptera</taxon>
        <taxon>Polyneoptera</taxon>
        <taxon>Dictyoptera</taxon>
        <taxon>Blattodea</taxon>
        <taxon>Blaberoidea</taxon>
        <taxon>Blaberidae</taxon>
        <taxon>Diplopterinae</taxon>
        <taxon>Diploptera</taxon>
    </lineage>
</organism>
<keyword evidence="5" id="KW-1185">Reference proteome</keyword>
<dbReference type="Gene3D" id="3.80.10.10">
    <property type="entry name" value="Ribonuclease Inhibitor"/>
    <property type="match status" value="3"/>
</dbReference>
<dbReference type="Proteomes" id="UP001233999">
    <property type="component" value="Unassembled WGS sequence"/>
</dbReference>
<evidence type="ECO:0000256" key="1">
    <source>
        <dbReference type="ARBA" id="ARBA00022614"/>
    </source>
</evidence>
<name>A0AAD7Z4C1_DIPPU</name>
<evidence type="ECO:0000256" key="3">
    <source>
        <dbReference type="ARBA" id="ARBA00022737"/>
    </source>
</evidence>
<dbReference type="Pfam" id="PF13855">
    <property type="entry name" value="LRR_8"/>
    <property type="match status" value="2"/>
</dbReference>
<dbReference type="AlphaFoldDB" id="A0AAD7Z4C1"/>
<dbReference type="FunFam" id="3.80.10.10:FF:000448">
    <property type="entry name" value="Toll-like receptor 7"/>
    <property type="match status" value="1"/>
</dbReference>
<sequence>MARGLFRRLEQLLVLDLSDNQLSSSHIDDGTFVGLIRLIVLNLSHNALTRIGAHTFKDLFFLQILDLRNNSIGYIEDNAFLPLYNLHTLNLAENRLHHISSLLFNGLFVLSKLTLSNNLIMNIDPQAFRNCSDLKELDLSSNALTKVPEALKELSFLKTLDLGENQISDFKNGSFKNLQQLNGLRLIGNSIGNLTRVNLKWLDIHGNFIERLDNYFKIQTGLHIKTLDASHNRITEISTMSIPNSVELLFINNNMISLVHTNTFLDKRDLVRVDMYANELVKLDLNALRLSPVPENKTLPEFYIGGNPFHCDCSNESGCK</sequence>
<gene>
    <name evidence="4" type="ORF">L9F63_009027</name>
</gene>
<evidence type="ECO:0000256" key="2">
    <source>
        <dbReference type="ARBA" id="ARBA00022729"/>
    </source>
</evidence>
<dbReference type="GO" id="GO:0005886">
    <property type="term" value="C:plasma membrane"/>
    <property type="evidence" value="ECO:0007669"/>
    <property type="project" value="TreeGrafter"/>
</dbReference>
<keyword evidence="1" id="KW-0433">Leucine-rich repeat</keyword>
<dbReference type="PANTHER" id="PTHR24369:SF210">
    <property type="entry name" value="CHAOPTIN-RELATED"/>
    <property type="match status" value="1"/>
</dbReference>
<accession>A0AAD7Z4C1</accession>
<protein>
    <recommendedName>
        <fullName evidence="6">Insulin-like growth factor-binding protein complex acid labile subunit</fullName>
    </recommendedName>
</protein>
<reference evidence="4" key="1">
    <citation type="journal article" date="2023" name="IScience">
        <title>Live-bearing cockroach genome reveals convergent evolutionary mechanisms linked to viviparity in insects and beyond.</title>
        <authorList>
            <person name="Fouks B."/>
            <person name="Harrison M.C."/>
            <person name="Mikhailova A.A."/>
            <person name="Marchal E."/>
            <person name="English S."/>
            <person name="Carruthers M."/>
            <person name="Jennings E.C."/>
            <person name="Chiamaka E.L."/>
            <person name="Frigard R.A."/>
            <person name="Pippel M."/>
            <person name="Attardo G.M."/>
            <person name="Benoit J.B."/>
            <person name="Bornberg-Bauer E."/>
            <person name="Tobe S.S."/>
        </authorList>
    </citation>
    <scope>NUCLEOTIDE SEQUENCE</scope>
    <source>
        <strain evidence="4">Stay&amp;Tobe</strain>
    </source>
</reference>
<dbReference type="SUPFAM" id="SSF52058">
    <property type="entry name" value="L domain-like"/>
    <property type="match status" value="1"/>
</dbReference>